<protein>
    <submittedName>
        <fullName evidence="1">Uncharacterized protein</fullName>
    </submittedName>
</protein>
<dbReference type="EMBL" id="AGCK01000325">
    <property type="protein sequence ID" value="EHM38369.1"/>
    <property type="molecule type" value="Genomic_DNA"/>
</dbReference>
<dbReference type="AlphaFoldDB" id="G9YWT0"/>
<name>G9YWT0_FLAPL</name>
<organism evidence="1 2">
    <name type="scientific">Flavonifractor plautii ATCC 29863</name>
    <dbReference type="NCBI Taxonomy" id="411475"/>
    <lineage>
        <taxon>Bacteria</taxon>
        <taxon>Bacillati</taxon>
        <taxon>Bacillota</taxon>
        <taxon>Clostridia</taxon>
        <taxon>Eubacteriales</taxon>
        <taxon>Oscillospiraceae</taxon>
        <taxon>Flavonifractor</taxon>
    </lineage>
</organism>
<evidence type="ECO:0000313" key="2">
    <source>
        <dbReference type="Proteomes" id="UP000004459"/>
    </source>
</evidence>
<dbReference type="HOGENOM" id="CLU_3042194_0_0_9"/>
<accession>G9YWT0</accession>
<gene>
    <name evidence="1" type="ORF">HMPREF0372_03998</name>
</gene>
<dbReference type="Proteomes" id="UP000004459">
    <property type="component" value="Unassembled WGS sequence"/>
</dbReference>
<proteinExistence type="predicted"/>
<comment type="caution">
    <text evidence="1">The sequence shown here is derived from an EMBL/GenBank/DDBJ whole genome shotgun (WGS) entry which is preliminary data.</text>
</comment>
<reference evidence="1 2" key="1">
    <citation type="submission" date="2011-08" db="EMBL/GenBank/DDBJ databases">
        <authorList>
            <person name="Weinstock G."/>
            <person name="Sodergren E."/>
            <person name="Clifton S."/>
            <person name="Fulton L."/>
            <person name="Fulton B."/>
            <person name="Courtney L."/>
            <person name="Fronick C."/>
            <person name="Harrison M."/>
            <person name="Strong C."/>
            <person name="Farmer C."/>
            <person name="Delahaunty K."/>
            <person name="Markovic C."/>
            <person name="Hall O."/>
            <person name="Minx P."/>
            <person name="Tomlinson C."/>
            <person name="Mitreva M."/>
            <person name="Hou S."/>
            <person name="Chen J."/>
            <person name="Wollam A."/>
            <person name="Pepin K.H."/>
            <person name="Johnson M."/>
            <person name="Bhonagiri V."/>
            <person name="Zhang X."/>
            <person name="Suruliraj S."/>
            <person name="Warren W."/>
            <person name="Chinwalla A."/>
            <person name="Mardis E.R."/>
            <person name="Wilson R.K."/>
        </authorList>
    </citation>
    <scope>NUCLEOTIDE SEQUENCE [LARGE SCALE GENOMIC DNA]</scope>
    <source>
        <strain evidence="1 2">ATCC 29863</strain>
    </source>
</reference>
<sequence>MVRPRQQDGKIHWYTGETGMGSAPLRQVCVILLDRKRPENNSCLFSDLMGEYSK</sequence>
<evidence type="ECO:0000313" key="1">
    <source>
        <dbReference type="EMBL" id="EHM38369.1"/>
    </source>
</evidence>